<accession>A0ACC0X7T5</accession>
<organism evidence="1 2">
    <name type="scientific">Pistacia integerrima</name>
    <dbReference type="NCBI Taxonomy" id="434235"/>
    <lineage>
        <taxon>Eukaryota</taxon>
        <taxon>Viridiplantae</taxon>
        <taxon>Streptophyta</taxon>
        <taxon>Embryophyta</taxon>
        <taxon>Tracheophyta</taxon>
        <taxon>Spermatophyta</taxon>
        <taxon>Magnoliopsida</taxon>
        <taxon>eudicotyledons</taxon>
        <taxon>Gunneridae</taxon>
        <taxon>Pentapetalae</taxon>
        <taxon>rosids</taxon>
        <taxon>malvids</taxon>
        <taxon>Sapindales</taxon>
        <taxon>Anacardiaceae</taxon>
        <taxon>Pistacia</taxon>
    </lineage>
</organism>
<reference evidence="2" key="1">
    <citation type="journal article" date="2023" name="G3 (Bethesda)">
        <title>Genome assembly and association tests identify interacting loci associated with vigor, precocity, and sex in interspecific pistachio rootstocks.</title>
        <authorList>
            <person name="Palmer W."/>
            <person name="Jacygrad E."/>
            <person name="Sagayaradj S."/>
            <person name="Cavanaugh K."/>
            <person name="Han R."/>
            <person name="Bertier L."/>
            <person name="Beede B."/>
            <person name="Kafkas S."/>
            <person name="Golino D."/>
            <person name="Preece J."/>
            <person name="Michelmore R."/>
        </authorList>
    </citation>
    <scope>NUCLEOTIDE SEQUENCE [LARGE SCALE GENOMIC DNA]</scope>
</reference>
<protein>
    <submittedName>
        <fullName evidence="1">Uncharacterized protein</fullName>
    </submittedName>
</protein>
<evidence type="ECO:0000313" key="2">
    <source>
        <dbReference type="Proteomes" id="UP001163603"/>
    </source>
</evidence>
<evidence type="ECO:0000313" key="1">
    <source>
        <dbReference type="EMBL" id="KAJ0010514.1"/>
    </source>
</evidence>
<dbReference type="Proteomes" id="UP001163603">
    <property type="component" value="Chromosome 14"/>
</dbReference>
<dbReference type="EMBL" id="CM047749">
    <property type="protein sequence ID" value="KAJ0010514.1"/>
    <property type="molecule type" value="Genomic_DNA"/>
</dbReference>
<keyword evidence="2" id="KW-1185">Reference proteome</keyword>
<proteinExistence type="predicted"/>
<name>A0ACC0X7T5_9ROSI</name>
<gene>
    <name evidence="1" type="ORF">Pint_34829</name>
</gene>
<comment type="caution">
    <text evidence="1">The sequence shown here is derived from an EMBL/GenBank/DDBJ whole genome shotgun (WGS) entry which is preliminary data.</text>
</comment>
<sequence length="193" mass="21666">MFGKEVHAHVMKSGWLSSVFVGSALVDLYAKLSFVTNAKMMFDEIPVKNSVCANALLSGYCEAKLWAESLELVRLMPTLKLDYDHFTLSAMLRACAGLSATEFGRQVHAYLIRKFNEVENDVFMQSSLIEMYGKCGSMLKALHVFNLAGYRTGAERNKDVVLWTSMLGVCGRNGHFKDLENEMPEQAHGTYIY</sequence>